<dbReference type="HAMAP" id="MF_03056">
    <property type="entry name" value="TRM82"/>
    <property type="match status" value="1"/>
</dbReference>
<dbReference type="GO" id="GO:0106004">
    <property type="term" value="P:tRNA (guanine-N7)-methylation"/>
    <property type="evidence" value="ECO:0007669"/>
    <property type="project" value="UniProtKB-UniRule"/>
</dbReference>
<comment type="similarity">
    <text evidence="6">Belongs to the WD repeat TRM82 family.</text>
</comment>
<feature type="region of interest" description="Disordered" evidence="8">
    <location>
        <begin position="381"/>
        <end position="423"/>
    </location>
</feature>
<comment type="pathway">
    <text evidence="6">tRNA modification; N(7)-methylguanine-tRNA biosynthesis.</text>
</comment>
<dbReference type="GO" id="GO:0005634">
    <property type="term" value="C:nucleus"/>
    <property type="evidence" value="ECO:0007669"/>
    <property type="project" value="UniProtKB-SubCell"/>
</dbReference>
<dbReference type="AlphaFoldDB" id="A0A8T3CK63"/>
<keyword evidence="10" id="KW-1185">Reference proteome</keyword>
<evidence type="ECO:0000256" key="5">
    <source>
        <dbReference type="ARBA" id="ARBA00023242"/>
    </source>
</evidence>
<dbReference type="PANTHER" id="PTHR16288:SF0">
    <property type="entry name" value="TRNA (GUANINE-N(7)-)-METHYLTRANSFERASE NON-CATALYTIC SUBUNIT WDR4"/>
    <property type="match status" value="1"/>
</dbReference>
<reference evidence="9" key="1">
    <citation type="submission" date="2021-01" db="EMBL/GenBank/DDBJ databases">
        <authorList>
            <person name="Zahm M."/>
            <person name="Roques C."/>
            <person name="Cabau C."/>
            <person name="Klopp C."/>
            <person name="Donnadieu C."/>
            <person name="Jouanno E."/>
            <person name="Lampietro C."/>
            <person name="Louis A."/>
            <person name="Herpin A."/>
            <person name="Echchiki A."/>
            <person name="Berthelot C."/>
            <person name="Parey E."/>
            <person name="Roest-Crollius H."/>
            <person name="Braasch I."/>
            <person name="Postlethwait J."/>
            <person name="Bobe J."/>
            <person name="Montfort J."/>
            <person name="Bouchez O."/>
            <person name="Begum T."/>
            <person name="Mejri S."/>
            <person name="Adams A."/>
            <person name="Chen W.-J."/>
            <person name="Guiguen Y."/>
        </authorList>
    </citation>
    <scope>NUCLEOTIDE SEQUENCE</scope>
    <source>
        <tissue evidence="9">Blood</tissue>
    </source>
</reference>
<dbReference type="GO" id="GO:0005829">
    <property type="term" value="C:cytosol"/>
    <property type="evidence" value="ECO:0007669"/>
    <property type="project" value="TreeGrafter"/>
</dbReference>
<dbReference type="GO" id="GO:0043527">
    <property type="term" value="C:tRNA methyltransferase complex"/>
    <property type="evidence" value="ECO:0007669"/>
    <property type="project" value="TreeGrafter"/>
</dbReference>
<accession>A0A8T3CK63</accession>
<name>A0A8T3CK63_9TELE</name>
<evidence type="ECO:0000256" key="1">
    <source>
        <dbReference type="ARBA" id="ARBA00004123"/>
    </source>
</evidence>
<evidence type="ECO:0000256" key="4">
    <source>
        <dbReference type="ARBA" id="ARBA00022737"/>
    </source>
</evidence>
<dbReference type="InterPro" id="IPR001680">
    <property type="entry name" value="WD40_rpt"/>
</dbReference>
<keyword evidence="4 6" id="KW-0677">Repeat</keyword>
<evidence type="ECO:0000313" key="10">
    <source>
        <dbReference type="Proteomes" id="UP000829720"/>
    </source>
</evidence>
<gene>
    <name evidence="9" type="ORF">AGOR_G00220360</name>
</gene>
<feature type="repeat" description="WD" evidence="7">
    <location>
        <begin position="188"/>
        <end position="230"/>
    </location>
</feature>
<dbReference type="PANTHER" id="PTHR16288">
    <property type="entry name" value="WD40 REPEAT PROTEIN 4"/>
    <property type="match status" value="1"/>
</dbReference>
<evidence type="ECO:0000256" key="8">
    <source>
        <dbReference type="SAM" id="MobiDB-lite"/>
    </source>
</evidence>
<dbReference type="InterPro" id="IPR015943">
    <property type="entry name" value="WD40/YVTN_repeat-like_dom_sf"/>
</dbReference>
<organism evidence="9 10">
    <name type="scientific">Albula goreensis</name>
    <dbReference type="NCBI Taxonomy" id="1534307"/>
    <lineage>
        <taxon>Eukaryota</taxon>
        <taxon>Metazoa</taxon>
        <taxon>Chordata</taxon>
        <taxon>Craniata</taxon>
        <taxon>Vertebrata</taxon>
        <taxon>Euteleostomi</taxon>
        <taxon>Actinopterygii</taxon>
        <taxon>Neopterygii</taxon>
        <taxon>Teleostei</taxon>
        <taxon>Albuliformes</taxon>
        <taxon>Albulidae</taxon>
        <taxon>Albula</taxon>
    </lineage>
</organism>
<dbReference type="InterPro" id="IPR028884">
    <property type="entry name" value="Trm82"/>
</dbReference>
<evidence type="ECO:0000256" key="2">
    <source>
        <dbReference type="ARBA" id="ARBA00022574"/>
    </source>
</evidence>
<feature type="compositionally biased region" description="Basic residues" evidence="8">
    <location>
        <begin position="389"/>
        <end position="401"/>
    </location>
</feature>
<keyword evidence="5 6" id="KW-0539">Nucleus</keyword>
<dbReference type="OrthoDB" id="371245at2759"/>
<comment type="function">
    <text evidence="6">Required for the formation of N(7)-methylguanine at position 46 (m7G46) in tRNA. In the complex, it is required to stabilize and induce conformational changes of the catalytic subunit.</text>
</comment>
<comment type="subcellular location">
    <subcellularLocation>
        <location evidence="1 6">Nucleus</location>
    </subcellularLocation>
</comment>
<proteinExistence type="inferred from homology"/>
<dbReference type="Gene3D" id="2.130.10.10">
    <property type="entry name" value="YVTN repeat-like/Quinoprotein amine dehydrogenase"/>
    <property type="match status" value="2"/>
</dbReference>
<evidence type="ECO:0000256" key="6">
    <source>
        <dbReference type="HAMAP-Rule" id="MF_03056"/>
    </source>
</evidence>
<protein>
    <recommendedName>
        <fullName evidence="11">WD repeat-containing protein 4</fullName>
    </recommendedName>
</protein>
<dbReference type="Proteomes" id="UP000829720">
    <property type="component" value="Unassembled WGS sequence"/>
</dbReference>
<sequence length="423" mass="47247">MASVAASGENLVLCCGKNLVGIHIKQDREPFVFDCSKAEQKPKENENKSCVAHSEDGGPEEKGSDRILAFTFSTSGRLLALTDDNKRLILFRTEPSWECVSTRWVVRRCTSLAFTSAEDQVMAGDKSGDVYSFSVTEPQKAGELRLGHLSMLLALAVSPDDRYVVTADRDEKIRVSVLRSPHNIQAFCLGHREFVSCLSIPLAHPHWLFSGSGDGTVRLWEYESGRSLQSCDLKEPSETPTTDSAKKSAVCRIAVSPDGRHAAALCERAPSVRLFRVQKDPEGRLVPGETLTLPHCAWDLTFDPTGQLWILLENQETPILLYKFTQDCWERCAEDSDLSRVLVGLRPRWGALSDGACVENRFQHLYKVNFDNMASYLQRKQERKERFQQKKQQKREAKKRAGIPQSNGASKKAKAKQTGEAAS</sequence>
<dbReference type="EMBL" id="JAERUA010000021">
    <property type="protein sequence ID" value="KAI1885453.1"/>
    <property type="molecule type" value="Genomic_DNA"/>
</dbReference>
<keyword evidence="2 6" id="KW-0853">WD repeat</keyword>
<dbReference type="SUPFAM" id="SSF50978">
    <property type="entry name" value="WD40 repeat-like"/>
    <property type="match status" value="1"/>
</dbReference>
<keyword evidence="3 6" id="KW-0819">tRNA processing</keyword>
<dbReference type="Pfam" id="PF00400">
    <property type="entry name" value="WD40"/>
    <property type="match status" value="2"/>
</dbReference>
<evidence type="ECO:0000256" key="7">
    <source>
        <dbReference type="PROSITE-ProRule" id="PRU00221"/>
    </source>
</evidence>
<evidence type="ECO:0008006" key="11">
    <source>
        <dbReference type="Google" id="ProtNLM"/>
    </source>
</evidence>
<evidence type="ECO:0000256" key="3">
    <source>
        <dbReference type="ARBA" id="ARBA00022694"/>
    </source>
</evidence>
<dbReference type="PROSITE" id="PS50082">
    <property type="entry name" value="WD_REPEATS_2"/>
    <property type="match status" value="1"/>
</dbReference>
<dbReference type="SMART" id="SM00320">
    <property type="entry name" value="WD40"/>
    <property type="match status" value="5"/>
</dbReference>
<evidence type="ECO:0000313" key="9">
    <source>
        <dbReference type="EMBL" id="KAI1885453.1"/>
    </source>
</evidence>
<dbReference type="InterPro" id="IPR036322">
    <property type="entry name" value="WD40_repeat_dom_sf"/>
</dbReference>
<comment type="caution">
    <text evidence="9">The sequence shown here is derived from an EMBL/GenBank/DDBJ whole genome shotgun (WGS) entry which is preliminary data.</text>
</comment>